<dbReference type="NCBIfam" id="TIGR01901">
    <property type="entry name" value="adhes_NPXG"/>
    <property type="match status" value="1"/>
</dbReference>
<sequence length="622" mass="65172">MSMKNSSYGCYKKLKISKISRIAPVCVMTWLSLGYISSTNAEIIASQNQSNIPTIINNSNQSTTVNINSASSSGISHNKFTQFDVNQNGVILNNNSSESTTTLTGKVSGNTNMAKGPASLIINEVISNNPSQLNGMIEVAGKKTDVIIANPSGISCDGCGFINTGNSTLTTGMIKIQNDKLTSINVKKGDIIITGNGMNDKSDFTNLLANTVKVSAELRAKDLKINAGKTNSRAAAEPGTVGIDIAALGGMYANKITMIIDQDGPEISNKGLISADSELYITTMGTIGNSGKINTTSGDTNIIAMNVDNTSGSISSTGDIFMIAGDELNNNQGTISSAKSITLNGSTLDNTSGLISGNDISLIANQIINQDSKKYGIKDGEITKTSEKENPTSGGIIAKGDIAINAGSLLNNSAGAVHSENGTVALASQQDINLDNADVSANTINIYAEELKGKDSGIVSGKLLAKNDISIEANTLGEFDQNTSLDAGNNLTISNNGSDESIQFTNEGILKSGNKFSYDRSGSFVNAGEIQSANELVVKADTIENRNIISSAKKALLQASNSLTNTSGKISADEKLMINAPEVLNIKGELSSTNPIEIQSDKFENTGESSEVRLSPYQTPYQ</sequence>
<evidence type="ECO:0000313" key="3">
    <source>
        <dbReference type="EMBL" id="PRD15803.1"/>
    </source>
</evidence>
<protein>
    <recommendedName>
        <fullName evidence="2">Filamentous haemagglutinin FhaB/tRNA nuclease CdiA-like TPS domain-containing protein</fullName>
    </recommendedName>
</protein>
<keyword evidence="4" id="KW-1185">Reference proteome</keyword>
<dbReference type="InterPro" id="IPR008638">
    <property type="entry name" value="FhaB/CdiA-like_TPS"/>
</dbReference>
<dbReference type="RefSeq" id="WP_105592516.1">
    <property type="nucleotide sequence ID" value="NZ_PDET01000005.1"/>
</dbReference>
<organism evidence="3 4">
    <name type="scientific">Pantoea coffeiphila</name>
    <dbReference type="NCBI Taxonomy" id="1465635"/>
    <lineage>
        <taxon>Bacteria</taxon>
        <taxon>Pseudomonadati</taxon>
        <taxon>Pseudomonadota</taxon>
        <taxon>Gammaproteobacteria</taxon>
        <taxon>Enterobacterales</taxon>
        <taxon>Erwiniaceae</taxon>
        <taxon>Pantoea</taxon>
    </lineage>
</organism>
<evidence type="ECO:0000256" key="1">
    <source>
        <dbReference type="SAM" id="MobiDB-lite"/>
    </source>
</evidence>
<dbReference type="NCBIfam" id="TIGR01731">
    <property type="entry name" value="fil_hemag_20aa"/>
    <property type="match status" value="4"/>
</dbReference>
<proteinExistence type="predicted"/>
<dbReference type="Proteomes" id="UP000239181">
    <property type="component" value="Unassembled WGS sequence"/>
</dbReference>
<dbReference type="Pfam" id="PF05860">
    <property type="entry name" value="TPS"/>
    <property type="match status" value="1"/>
</dbReference>
<dbReference type="OrthoDB" id="2664633at2"/>
<dbReference type="InterPro" id="IPR010069">
    <property type="entry name" value="CdiA_FHA1_rpt"/>
</dbReference>
<dbReference type="InterPro" id="IPR008619">
    <property type="entry name" value="Filamentous_hemagglutn_rpt"/>
</dbReference>
<gene>
    <name evidence="3" type="ORF">CQW29_09630</name>
</gene>
<dbReference type="SMART" id="SM00912">
    <property type="entry name" value="Haemagg_act"/>
    <property type="match status" value="1"/>
</dbReference>
<dbReference type="InterPro" id="IPR011050">
    <property type="entry name" value="Pectin_lyase_fold/virulence"/>
</dbReference>
<dbReference type="EMBL" id="PDET01000005">
    <property type="protein sequence ID" value="PRD15803.1"/>
    <property type="molecule type" value="Genomic_DNA"/>
</dbReference>
<evidence type="ECO:0000259" key="2">
    <source>
        <dbReference type="SMART" id="SM00912"/>
    </source>
</evidence>
<feature type="region of interest" description="Disordered" evidence="1">
    <location>
        <begin position="598"/>
        <end position="622"/>
    </location>
</feature>
<dbReference type="AlphaFoldDB" id="A0A2S9IDC9"/>
<dbReference type="Gene3D" id="2.160.20.10">
    <property type="entry name" value="Single-stranded right-handed beta-helix, Pectin lyase-like"/>
    <property type="match status" value="1"/>
</dbReference>
<comment type="caution">
    <text evidence="3">The sequence shown here is derived from an EMBL/GenBank/DDBJ whole genome shotgun (WGS) entry which is preliminary data.</text>
</comment>
<dbReference type="SUPFAM" id="SSF51126">
    <property type="entry name" value="Pectin lyase-like"/>
    <property type="match status" value="1"/>
</dbReference>
<dbReference type="Pfam" id="PF05594">
    <property type="entry name" value="Fil_haemagg"/>
    <property type="match status" value="2"/>
</dbReference>
<name>A0A2S9IDC9_9GAMM</name>
<reference evidence="3 4" key="1">
    <citation type="submission" date="2017-10" db="EMBL/GenBank/DDBJ databases">
        <title>Draft genome of two endophytic bacteria isolated from 'guarana' Paullinia cupana (Mart.) Ducke.</title>
        <authorList>
            <person name="Siqueira K.A."/>
            <person name="Liotti R.G."/>
            <person name="Mendes T.A."/>
            <person name="Soares M.A."/>
        </authorList>
    </citation>
    <scope>NUCLEOTIDE SEQUENCE [LARGE SCALE GENOMIC DNA]</scope>
    <source>
        <strain evidence="3 4">342</strain>
    </source>
</reference>
<accession>A0A2S9IDC9</accession>
<feature type="domain" description="Filamentous haemagglutinin FhaB/tRNA nuclease CdiA-like TPS" evidence="2">
    <location>
        <begin position="59"/>
        <end position="179"/>
    </location>
</feature>
<dbReference type="InterPro" id="IPR012334">
    <property type="entry name" value="Pectin_lyas_fold"/>
</dbReference>
<evidence type="ECO:0000313" key="4">
    <source>
        <dbReference type="Proteomes" id="UP000239181"/>
    </source>
</evidence>